<comment type="caution">
    <text evidence="2">The sequence shown here is derived from an EMBL/GenBank/DDBJ whole genome shotgun (WGS) entry which is preliminary data.</text>
</comment>
<dbReference type="EMBL" id="BPLR01014723">
    <property type="protein sequence ID" value="GIY70805.1"/>
    <property type="molecule type" value="Genomic_DNA"/>
</dbReference>
<accession>A0AAV4VLK6</accession>
<dbReference type="Proteomes" id="UP001054945">
    <property type="component" value="Unassembled WGS sequence"/>
</dbReference>
<sequence length="147" mass="16491">MNEKSKKKKKSQHLVLFHITSARSRLVGKPRLLAKMLPPVELERVSQEHTHASVSCTIPSLHSRGDGLCFRVLSKGDEGKPLTQRRKCVFYPMTPNAPHKRPPQNVSQCHAKAPSTPSTSFSPSQQCGERQICLLFVPRPISLMSRQ</sequence>
<organism evidence="2 3">
    <name type="scientific">Caerostris extrusa</name>
    <name type="common">Bark spider</name>
    <name type="synonym">Caerostris bankana</name>
    <dbReference type="NCBI Taxonomy" id="172846"/>
    <lineage>
        <taxon>Eukaryota</taxon>
        <taxon>Metazoa</taxon>
        <taxon>Ecdysozoa</taxon>
        <taxon>Arthropoda</taxon>
        <taxon>Chelicerata</taxon>
        <taxon>Arachnida</taxon>
        <taxon>Araneae</taxon>
        <taxon>Araneomorphae</taxon>
        <taxon>Entelegynae</taxon>
        <taxon>Araneoidea</taxon>
        <taxon>Araneidae</taxon>
        <taxon>Caerostris</taxon>
    </lineage>
</organism>
<feature type="compositionally biased region" description="Low complexity" evidence="1">
    <location>
        <begin position="114"/>
        <end position="123"/>
    </location>
</feature>
<evidence type="ECO:0000256" key="1">
    <source>
        <dbReference type="SAM" id="MobiDB-lite"/>
    </source>
</evidence>
<proteinExistence type="predicted"/>
<protein>
    <submittedName>
        <fullName evidence="2">Uncharacterized protein</fullName>
    </submittedName>
</protein>
<keyword evidence="3" id="KW-1185">Reference proteome</keyword>
<dbReference type="AlphaFoldDB" id="A0AAV4VLK6"/>
<evidence type="ECO:0000313" key="3">
    <source>
        <dbReference type="Proteomes" id="UP001054945"/>
    </source>
</evidence>
<name>A0AAV4VLK6_CAEEX</name>
<reference evidence="2 3" key="1">
    <citation type="submission" date="2021-06" db="EMBL/GenBank/DDBJ databases">
        <title>Caerostris extrusa draft genome.</title>
        <authorList>
            <person name="Kono N."/>
            <person name="Arakawa K."/>
        </authorList>
    </citation>
    <scope>NUCLEOTIDE SEQUENCE [LARGE SCALE GENOMIC DNA]</scope>
</reference>
<evidence type="ECO:0000313" key="2">
    <source>
        <dbReference type="EMBL" id="GIY70805.1"/>
    </source>
</evidence>
<feature type="region of interest" description="Disordered" evidence="1">
    <location>
        <begin position="95"/>
        <end position="123"/>
    </location>
</feature>
<gene>
    <name evidence="2" type="ORF">CEXT_218811</name>
</gene>